<organism evidence="3 4">
    <name type="scientific">Acidiferrobacter thiooxydans</name>
    <dbReference type="NCBI Taxonomy" id="163359"/>
    <lineage>
        <taxon>Bacteria</taxon>
        <taxon>Pseudomonadati</taxon>
        <taxon>Pseudomonadota</taxon>
        <taxon>Gammaproteobacteria</taxon>
        <taxon>Acidiferrobacterales</taxon>
        <taxon>Acidiferrobacteraceae</taxon>
        <taxon>Acidiferrobacter</taxon>
    </lineage>
</organism>
<protein>
    <recommendedName>
        <fullName evidence="2">Transposase IS116/IS110/IS902 C-terminal domain-containing protein</fullName>
    </recommendedName>
</protein>
<dbReference type="InterPro" id="IPR003346">
    <property type="entry name" value="Transposase_20"/>
</dbReference>
<dbReference type="Pfam" id="PF02371">
    <property type="entry name" value="Transposase_20"/>
    <property type="match status" value="1"/>
</dbReference>
<dbReference type="OrthoDB" id="5289737at2"/>
<evidence type="ECO:0000259" key="2">
    <source>
        <dbReference type="Pfam" id="PF02371"/>
    </source>
</evidence>
<dbReference type="GO" id="GO:0006313">
    <property type="term" value="P:DNA transposition"/>
    <property type="evidence" value="ECO:0007669"/>
    <property type="project" value="InterPro"/>
</dbReference>
<sequence>MQLVTALTVVAEIGDLTRFTSPRQLMSTLGLVPSESSSGATTRRGGHLRPAMGTSGGCSPRPPGATASRRARPRICNGGPRTPAIPCRPSPGRPKSGSAAVTST</sequence>
<evidence type="ECO:0000256" key="1">
    <source>
        <dbReference type="SAM" id="MobiDB-lite"/>
    </source>
</evidence>
<evidence type="ECO:0000313" key="4">
    <source>
        <dbReference type="Proteomes" id="UP000253250"/>
    </source>
</evidence>
<dbReference type="Proteomes" id="UP000253250">
    <property type="component" value="Unassembled WGS sequence"/>
</dbReference>
<comment type="caution">
    <text evidence="3">The sequence shown here is derived from an EMBL/GenBank/DDBJ whole genome shotgun (WGS) entry which is preliminary data.</text>
</comment>
<dbReference type="GO" id="GO:0003677">
    <property type="term" value="F:DNA binding"/>
    <property type="evidence" value="ECO:0007669"/>
    <property type="project" value="InterPro"/>
</dbReference>
<dbReference type="GO" id="GO:0004803">
    <property type="term" value="F:transposase activity"/>
    <property type="evidence" value="ECO:0007669"/>
    <property type="project" value="InterPro"/>
</dbReference>
<feature type="domain" description="Transposase IS116/IS110/IS902 C-terminal" evidence="2">
    <location>
        <begin position="3"/>
        <end position="46"/>
    </location>
</feature>
<evidence type="ECO:0000313" key="3">
    <source>
        <dbReference type="EMBL" id="RCN59356.1"/>
    </source>
</evidence>
<gene>
    <name evidence="3" type="ORF">C4900_06565</name>
</gene>
<feature type="region of interest" description="Disordered" evidence="1">
    <location>
        <begin position="30"/>
        <end position="104"/>
    </location>
</feature>
<keyword evidence="4" id="KW-1185">Reference proteome</keyword>
<dbReference type="AlphaFoldDB" id="A0A368HJ05"/>
<dbReference type="EMBL" id="PSYR01000001">
    <property type="protein sequence ID" value="RCN59356.1"/>
    <property type="molecule type" value="Genomic_DNA"/>
</dbReference>
<reference evidence="3 4" key="1">
    <citation type="submission" date="2018-02" db="EMBL/GenBank/DDBJ databases">
        <title>Insights into the biology of acidophilic members of the Acidiferrobacteraceae family derived from comparative genomic analyses.</title>
        <authorList>
            <person name="Issotta F."/>
            <person name="Thyssen C."/>
            <person name="Mena C."/>
            <person name="Moya A."/>
            <person name="Bellenberg S."/>
            <person name="Sproer C."/>
            <person name="Covarrubias P.C."/>
            <person name="Sand W."/>
            <person name="Quatrini R."/>
            <person name="Vera M."/>
        </authorList>
    </citation>
    <scope>NUCLEOTIDE SEQUENCE [LARGE SCALE GENOMIC DNA]</scope>
    <source>
        <strain evidence="4">m-1</strain>
    </source>
</reference>
<accession>A0A368HJ05</accession>
<name>A0A368HJ05_9GAMM</name>
<proteinExistence type="predicted"/>